<feature type="transmembrane region" description="Helical" evidence="1">
    <location>
        <begin position="251"/>
        <end position="274"/>
    </location>
</feature>
<feature type="transmembrane region" description="Helical" evidence="1">
    <location>
        <begin position="438"/>
        <end position="457"/>
    </location>
</feature>
<reference evidence="3 4" key="1">
    <citation type="submission" date="2024-06" db="EMBL/GenBank/DDBJ databases">
        <title>A chromosome-level genome assembly of beet webworm, Loxostege sticticalis.</title>
        <authorList>
            <person name="Zhang Y."/>
        </authorList>
    </citation>
    <scope>NUCLEOTIDE SEQUENCE [LARGE SCALE GENOMIC DNA]</scope>
    <source>
        <strain evidence="3">AQ026</strain>
        <tissue evidence="3">Whole body</tissue>
    </source>
</reference>
<accession>A0ABR3HCI1</accession>
<organism evidence="3 4">
    <name type="scientific">Loxostege sticticalis</name>
    <name type="common">Beet webworm moth</name>
    <dbReference type="NCBI Taxonomy" id="481309"/>
    <lineage>
        <taxon>Eukaryota</taxon>
        <taxon>Metazoa</taxon>
        <taxon>Ecdysozoa</taxon>
        <taxon>Arthropoda</taxon>
        <taxon>Hexapoda</taxon>
        <taxon>Insecta</taxon>
        <taxon>Pterygota</taxon>
        <taxon>Neoptera</taxon>
        <taxon>Endopterygota</taxon>
        <taxon>Lepidoptera</taxon>
        <taxon>Glossata</taxon>
        <taxon>Ditrysia</taxon>
        <taxon>Pyraloidea</taxon>
        <taxon>Crambidae</taxon>
        <taxon>Pyraustinae</taxon>
        <taxon>Loxostege</taxon>
    </lineage>
</organism>
<feature type="transmembrane region" description="Helical" evidence="1">
    <location>
        <begin position="211"/>
        <end position="231"/>
    </location>
</feature>
<feature type="transmembrane region" description="Helical" evidence="1">
    <location>
        <begin position="145"/>
        <end position="168"/>
    </location>
</feature>
<proteinExistence type="predicted"/>
<gene>
    <name evidence="3" type="ORF">ABMA27_008757</name>
</gene>
<feature type="transmembrane region" description="Helical" evidence="1">
    <location>
        <begin position="469"/>
        <end position="490"/>
    </location>
</feature>
<sequence>MWLVLCLLLVLVSGKELTDEEYSRLPRLFHLDDYEACLARRGGLYCLGTFRLAPQTKDDEVYRMMVEYSKTPQHFNRTRVHRGYCVSARCPESERSERNESSRFERCVERWAQSQGLRAAPQVIEYCRTTEQARARKTTELDTPMIIFTAVVFSLLFINVVCTAYDVMTPDSKKKKKLLVAWSMRSNWRRLTAHYEDGDPRLAALTPLQGLRVFIMLLVICLHSGLFYNMLYTHNTRSFEYMMKLPIMILARNGTSLVQVFVLMSSFLLAYNLLLHSKTHPLGFHMIPKIWLNRIIRLSPLHLMTVGFAATWWPVLNDGPMWYVVESSAGACRRKFWTHVFYVNNLVNPDDQCLLQTWFLAVDMQLFLVTSVLTLLLARWRDRALRVLAVMVVASSIVNGLLAYYFEWTPMLYLMTAEHYRTRYRGVPSFKWFYASPWGSLPASLIGLFLAFLHFDLQEKGFKAENHKWLVRFYHCTIPLVFCFVISGAFIEHGTTRLLGALYVALERPIYSIICTVCLFGMVNNVDNIARRFYAWRGFHALGRMTLAALMLHWLLELSLHAASPLPLAHSYYGFTYDYVATVTLTYLLSVPFAVMVEIPFQKMFAAIFA</sequence>
<evidence type="ECO:0000313" key="4">
    <source>
        <dbReference type="Proteomes" id="UP001549920"/>
    </source>
</evidence>
<feature type="transmembrane region" description="Helical" evidence="1">
    <location>
        <begin position="295"/>
        <end position="315"/>
    </location>
</feature>
<feature type="domain" description="Acyltransferase 3" evidence="2">
    <location>
        <begin position="209"/>
        <end position="593"/>
    </location>
</feature>
<evidence type="ECO:0000256" key="1">
    <source>
        <dbReference type="SAM" id="Phobius"/>
    </source>
</evidence>
<protein>
    <recommendedName>
        <fullName evidence="2">Acyltransferase 3 domain-containing protein</fullName>
    </recommendedName>
</protein>
<dbReference type="InterPro" id="IPR002656">
    <property type="entry name" value="Acyl_transf_3_dom"/>
</dbReference>
<feature type="transmembrane region" description="Helical" evidence="1">
    <location>
        <begin position="576"/>
        <end position="597"/>
    </location>
</feature>
<keyword evidence="1" id="KW-0472">Membrane</keyword>
<feature type="transmembrane region" description="Helical" evidence="1">
    <location>
        <begin position="385"/>
        <end position="406"/>
    </location>
</feature>
<dbReference type="InterPro" id="IPR052728">
    <property type="entry name" value="O2_lipid_transport_reg"/>
</dbReference>
<dbReference type="PANTHER" id="PTHR11161">
    <property type="entry name" value="O-ACYLTRANSFERASE"/>
    <property type="match status" value="1"/>
</dbReference>
<dbReference type="Pfam" id="PF01757">
    <property type="entry name" value="Acyl_transf_3"/>
    <property type="match status" value="1"/>
</dbReference>
<dbReference type="EMBL" id="JBEUOH010000022">
    <property type="protein sequence ID" value="KAL0868134.1"/>
    <property type="molecule type" value="Genomic_DNA"/>
</dbReference>
<name>A0ABR3HCI1_LOXSC</name>
<feature type="transmembrane region" description="Helical" evidence="1">
    <location>
        <begin position="510"/>
        <end position="526"/>
    </location>
</feature>
<keyword evidence="1" id="KW-0812">Transmembrane</keyword>
<keyword evidence="4" id="KW-1185">Reference proteome</keyword>
<comment type="caution">
    <text evidence="3">The sequence shown here is derived from an EMBL/GenBank/DDBJ whole genome shotgun (WGS) entry which is preliminary data.</text>
</comment>
<evidence type="ECO:0000313" key="3">
    <source>
        <dbReference type="EMBL" id="KAL0868134.1"/>
    </source>
</evidence>
<feature type="transmembrane region" description="Helical" evidence="1">
    <location>
        <begin position="538"/>
        <end position="556"/>
    </location>
</feature>
<evidence type="ECO:0000259" key="2">
    <source>
        <dbReference type="Pfam" id="PF01757"/>
    </source>
</evidence>
<dbReference type="PANTHER" id="PTHR11161:SF22">
    <property type="entry name" value="ACYLTRANSFERASE 3 DOMAIN-CONTAINING PROTEIN-RELATED"/>
    <property type="match status" value="1"/>
</dbReference>
<keyword evidence="1" id="KW-1133">Transmembrane helix</keyword>
<feature type="transmembrane region" description="Helical" evidence="1">
    <location>
        <begin position="358"/>
        <end position="378"/>
    </location>
</feature>
<dbReference type="Proteomes" id="UP001549920">
    <property type="component" value="Unassembled WGS sequence"/>
</dbReference>